<evidence type="ECO:0000313" key="2">
    <source>
        <dbReference type="Proteomes" id="UP001604277"/>
    </source>
</evidence>
<accession>A0ABD1W457</accession>
<evidence type="ECO:0000313" key="1">
    <source>
        <dbReference type="EMBL" id="KAL2544434.1"/>
    </source>
</evidence>
<proteinExistence type="predicted"/>
<dbReference type="AlphaFoldDB" id="A0ABD1W457"/>
<reference evidence="2" key="1">
    <citation type="submission" date="2024-07" db="EMBL/GenBank/DDBJ databases">
        <title>Two chromosome-level genome assemblies of Korean endemic species Abeliophyllum distichum and Forsythia ovata (Oleaceae).</title>
        <authorList>
            <person name="Jang H."/>
        </authorList>
    </citation>
    <scope>NUCLEOTIDE SEQUENCE [LARGE SCALE GENOMIC DNA]</scope>
</reference>
<dbReference type="Proteomes" id="UP001604277">
    <property type="component" value="Unassembled WGS sequence"/>
</dbReference>
<gene>
    <name evidence="1" type="ORF">Fot_13667</name>
</gene>
<dbReference type="EMBL" id="JBFOLJ010000004">
    <property type="protein sequence ID" value="KAL2544434.1"/>
    <property type="molecule type" value="Genomic_DNA"/>
</dbReference>
<evidence type="ECO:0008006" key="3">
    <source>
        <dbReference type="Google" id="ProtNLM"/>
    </source>
</evidence>
<protein>
    <recommendedName>
        <fullName evidence="3">Ribosomal protein S7</fullName>
    </recommendedName>
</protein>
<organism evidence="1 2">
    <name type="scientific">Forsythia ovata</name>
    <dbReference type="NCBI Taxonomy" id="205694"/>
    <lineage>
        <taxon>Eukaryota</taxon>
        <taxon>Viridiplantae</taxon>
        <taxon>Streptophyta</taxon>
        <taxon>Embryophyta</taxon>
        <taxon>Tracheophyta</taxon>
        <taxon>Spermatophyta</taxon>
        <taxon>Magnoliopsida</taxon>
        <taxon>eudicotyledons</taxon>
        <taxon>Gunneridae</taxon>
        <taxon>Pentapetalae</taxon>
        <taxon>asterids</taxon>
        <taxon>lamiids</taxon>
        <taxon>Lamiales</taxon>
        <taxon>Oleaceae</taxon>
        <taxon>Forsythieae</taxon>
        <taxon>Forsythia</taxon>
    </lineage>
</organism>
<comment type="caution">
    <text evidence="1">The sequence shown here is derived from an EMBL/GenBank/DDBJ whole genome shotgun (WGS) entry which is preliminary data.</text>
</comment>
<sequence length="103" mass="11479">MNIPIGAHFQQWSFRESLGSSNRGLISTGRAPSTGGVFPIGRRTERFARFRQKSAKTKRAVRKISKDWPLLPHKLAGEIMANGIVNYGTRSKEAGRENSHLMA</sequence>
<name>A0ABD1W457_9LAMI</name>
<keyword evidence="2" id="KW-1185">Reference proteome</keyword>